<evidence type="ECO:0000256" key="1">
    <source>
        <dbReference type="SAM" id="Phobius"/>
    </source>
</evidence>
<keyword evidence="1" id="KW-1133">Transmembrane helix</keyword>
<feature type="transmembrane region" description="Helical" evidence="1">
    <location>
        <begin position="240"/>
        <end position="261"/>
    </location>
</feature>
<reference evidence="2" key="1">
    <citation type="submission" date="2023-03" db="UniProtKB">
        <authorList>
            <consortium name="EnsemblPlants"/>
        </authorList>
    </citation>
    <scope>IDENTIFICATION</scope>
</reference>
<proteinExistence type="predicted"/>
<keyword evidence="1" id="KW-0812">Transmembrane</keyword>
<dbReference type="Gramene" id="MELO3C031442.2.1">
    <property type="protein sequence ID" value="MELO3C031442.2.1"/>
    <property type="gene ID" value="MELO3C031442.2"/>
</dbReference>
<dbReference type="AlphaFoldDB" id="A0A9I9EBE8"/>
<evidence type="ECO:0000313" key="2">
    <source>
        <dbReference type="EnsemblPlants" id="MELO3C031442.2.1"/>
    </source>
</evidence>
<accession>A0A9I9EBE8</accession>
<organism evidence="2">
    <name type="scientific">Cucumis melo</name>
    <name type="common">Muskmelon</name>
    <dbReference type="NCBI Taxonomy" id="3656"/>
    <lineage>
        <taxon>Eukaryota</taxon>
        <taxon>Viridiplantae</taxon>
        <taxon>Streptophyta</taxon>
        <taxon>Embryophyta</taxon>
        <taxon>Tracheophyta</taxon>
        <taxon>Spermatophyta</taxon>
        <taxon>Magnoliopsida</taxon>
        <taxon>eudicotyledons</taxon>
        <taxon>Gunneridae</taxon>
        <taxon>Pentapetalae</taxon>
        <taxon>rosids</taxon>
        <taxon>fabids</taxon>
        <taxon>Cucurbitales</taxon>
        <taxon>Cucurbitaceae</taxon>
        <taxon>Benincaseae</taxon>
        <taxon>Cucumis</taxon>
    </lineage>
</organism>
<protein>
    <submittedName>
        <fullName evidence="2">Uncharacterized protein</fullName>
    </submittedName>
</protein>
<name>A0A9I9EBE8_CUCME</name>
<dbReference type="EnsemblPlants" id="MELO3C031442.2.1">
    <property type="protein sequence ID" value="MELO3C031442.2.1"/>
    <property type="gene ID" value="MELO3C031442.2"/>
</dbReference>
<keyword evidence="1" id="KW-0472">Membrane</keyword>
<sequence length="263" mass="29752">MIGIFIPNLGDHIPKTFLNHFENHPIIGKKREFQRLKPNNFRNDSNNFKGELESKTPVLYLKWSGDGLGSLCIAGNQLPKCLHFFTTHPPLTFQVPNINNILLGLTIFAIFTHLITDINHSPSLRLINKTSSQTHQYRMLGLHYDSINIHAQHTWAIHLPFSYGYRLNPGDDIELHIPNANAYGVRLAYHLGEPQPIESFAPSMAVEEQGGASNGDDNDDSTYHVLDQQMESGSNTSPWLLLRYSFIISILVLGLSLILMIQW</sequence>